<reference evidence="13 14" key="1">
    <citation type="submission" date="2017-02" db="EMBL/GenBank/DDBJ databases">
        <authorList>
            <person name="Peterson S.W."/>
        </authorList>
    </citation>
    <scope>NUCLEOTIDE SEQUENCE [LARGE SCALE GENOMIC DNA]</scope>
    <source>
        <strain evidence="13 14">DSM 15102</strain>
    </source>
</reference>
<dbReference type="Pfam" id="PF00682">
    <property type="entry name" value="HMGL-like"/>
    <property type="match status" value="1"/>
</dbReference>
<evidence type="ECO:0000256" key="7">
    <source>
        <dbReference type="ARBA" id="ARBA00022679"/>
    </source>
</evidence>
<dbReference type="NCBIfam" id="TIGR00973">
    <property type="entry name" value="leuA_bact"/>
    <property type="match status" value="1"/>
</dbReference>
<evidence type="ECO:0000313" key="14">
    <source>
        <dbReference type="Proteomes" id="UP000196365"/>
    </source>
</evidence>
<evidence type="ECO:0000256" key="6">
    <source>
        <dbReference type="ARBA" id="ARBA00022605"/>
    </source>
</evidence>
<keyword evidence="8 11" id="KW-0479">Metal-binding</keyword>
<dbReference type="InterPro" id="IPR002034">
    <property type="entry name" value="AIPM/Hcit_synth_CS"/>
</dbReference>
<keyword evidence="14" id="KW-1185">Reference proteome</keyword>
<dbReference type="FunFam" id="3.20.20.70:FF:000010">
    <property type="entry name" value="2-isopropylmalate synthase"/>
    <property type="match status" value="1"/>
</dbReference>
<dbReference type="GO" id="GO:0003852">
    <property type="term" value="F:2-isopropylmalate synthase activity"/>
    <property type="evidence" value="ECO:0007669"/>
    <property type="project" value="UniProtKB-UniRule"/>
</dbReference>
<dbReference type="PANTHER" id="PTHR10277:SF9">
    <property type="entry name" value="2-ISOPROPYLMALATE SYNTHASE 1, CHLOROPLASTIC-RELATED"/>
    <property type="match status" value="1"/>
</dbReference>
<evidence type="ECO:0000256" key="2">
    <source>
        <dbReference type="ARBA" id="ARBA00009396"/>
    </source>
</evidence>
<dbReference type="GO" id="GO:0003985">
    <property type="term" value="F:acetyl-CoA C-acetyltransferase activity"/>
    <property type="evidence" value="ECO:0007669"/>
    <property type="project" value="UniProtKB-UniRule"/>
</dbReference>
<dbReference type="GO" id="GO:0009098">
    <property type="term" value="P:L-leucine biosynthetic process"/>
    <property type="evidence" value="ECO:0007669"/>
    <property type="project" value="UniProtKB-UniRule"/>
</dbReference>
<dbReference type="NCBIfam" id="NF002085">
    <property type="entry name" value="PRK00915.1-2"/>
    <property type="match status" value="1"/>
</dbReference>
<feature type="domain" description="Pyruvate carboxyltransferase" evidence="12">
    <location>
        <begin position="5"/>
        <end position="267"/>
    </location>
</feature>
<dbReference type="FunFam" id="1.10.238.260:FF:000001">
    <property type="entry name" value="2-isopropylmalate synthase"/>
    <property type="match status" value="1"/>
</dbReference>
<dbReference type="Pfam" id="PF22617">
    <property type="entry name" value="HCS_D2"/>
    <property type="match status" value="1"/>
</dbReference>
<feature type="binding site" evidence="11">
    <location>
        <position position="14"/>
    </location>
    <ligand>
        <name>Mn(2+)</name>
        <dbReference type="ChEBI" id="CHEBI:29035"/>
    </ligand>
</feature>
<feature type="binding site" evidence="11">
    <location>
        <position position="202"/>
    </location>
    <ligand>
        <name>Mn(2+)</name>
        <dbReference type="ChEBI" id="CHEBI:29035"/>
    </ligand>
</feature>
<name>A0A1T4MRF3_9FIRM</name>
<dbReference type="GO" id="GO:0030145">
    <property type="term" value="F:manganese ion binding"/>
    <property type="evidence" value="ECO:0007669"/>
    <property type="project" value="UniProtKB-UniRule"/>
</dbReference>
<comment type="catalytic activity">
    <reaction evidence="11">
        <text>3-methyl-2-oxobutanoate + acetyl-CoA + H2O = (2S)-2-isopropylmalate + CoA + H(+)</text>
        <dbReference type="Rhea" id="RHEA:21524"/>
        <dbReference type="ChEBI" id="CHEBI:1178"/>
        <dbReference type="ChEBI" id="CHEBI:11851"/>
        <dbReference type="ChEBI" id="CHEBI:15377"/>
        <dbReference type="ChEBI" id="CHEBI:15378"/>
        <dbReference type="ChEBI" id="CHEBI:57287"/>
        <dbReference type="ChEBI" id="CHEBI:57288"/>
        <dbReference type="EC" id="2.3.3.13"/>
    </reaction>
</comment>
<keyword evidence="9 11" id="KW-0464">Manganese</keyword>
<evidence type="ECO:0000256" key="11">
    <source>
        <dbReference type="HAMAP-Rule" id="MF_01025"/>
    </source>
</evidence>
<dbReference type="InterPro" id="IPR005671">
    <property type="entry name" value="LeuA_bact_synth"/>
</dbReference>
<dbReference type="PROSITE" id="PS50991">
    <property type="entry name" value="PYR_CT"/>
    <property type="match status" value="1"/>
</dbReference>
<dbReference type="SUPFAM" id="SSF110921">
    <property type="entry name" value="2-isopropylmalate synthase LeuA, allosteric (dimerisation) domain"/>
    <property type="match status" value="1"/>
</dbReference>
<keyword evidence="6 11" id="KW-0028">Amino-acid biosynthesis</keyword>
<dbReference type="Proteomes" id="UP000196365">
    <property type="component" value="Unassembled WGS sequence"/>
</dbReference>
<organism evidence="13 14">
    <name type="scientific">Garciella nitratireducens DSM 15102</name>
    <dbReference type="NCBI Taxonomy" id="1121911"/>
    <lineage>
        <taxon>Bacteria</taxon>
        <taxon>Bacillati</taxon>
        <taxon>Bacillota</taxon>
        <taxon>Clostridia</taxon>
        <taxon>Eubacteriales</taxon>
        <taxon>Eubacteriaceae</taxon>
        <taxon>Garciella</taxon>
    </lineage>
</organism>
<dbReference type="InterPro" id="IPR013709">
    <property type="entry name" value="2-isopropylmalate_synth_dimer"/>
</dbReference>
<keyword evidence="11" id="KW-0963">Cytoplasm</keyword>
<dbReference type="PROSITE" id="PS00816">
    <property type="entry name" value="AIPM_HOMOCIT_SYNTH_2"/>
    <property type="match status" value="1"/>
</dbReference>
<dbReference type="InterPro" id="IPR036230">
    <property type="entry name" value="LeuA_allosteric_dom_sf"/>
</dbReference>
<comment type="similarity">
    <text evidence="2 11">Belongs to the alpha-IPM synthase/homocitrate synthase family. LeuA type 1 subfamily.</text>
</comment>
<comment type="function">
    <text evidence="11">Catalyzes the condensation of the acetyl group of acetyl-CoA with 3-methyl-2-oxobutanoate (2-ketoisovalerate) to form 3-carboxy-3-hydroxy-4-methylpentanoate (2-isopropylmalate).</text>
</comment>
<dbReference type="InterPro" id="IPR000891">
    <property type="entry name" value="PYR_CT"/>
</dbReference>
<accession>A0A1T4MRF3</accession>
<gene>
    <name evidence="11" type="primary">leuA</name>
    <name evidence="13" type="ORF">SAMN02745973_01410</name>
</gene>
<dbReference type="PROSITE" id="PS00815">
    <property type="entry name" value="AIPM_HOMOCIT_SYNTH_1"/>
    <property type="match status" value="1"/>
</dbReference>
<dbReference type="InterPro" id="IPR013785">
    <property type="entry name" value="Aldolase_TIM"/>
</dbReference>
<evidence type="ECO:0000256" key="8">
    <source>
        <dbReference type="ARBA" id="ARBA00022723"/>
    </source>
</evidence>
<dbReference type="Gene3D" id="1.10.238.260">
    <property type="match status" value="1"/>
</dbReference>
<evidence type="ECO:0000256" key="10">
    <source>
        <dbReference type="ARBA" id="ARBA00023304"/>
    </source>
</evidence>
<dbReference type="NCBIfam" id="NF002086">
    <property type="entry name" value="PRK00915.1-3"/>
    <property type="match status" value="1"/>
</dbReference>
<sequence>MARLIKIFDTTLRDGEQSPGCSMNLQEKVQMAKQLETLKSDVIEAGFAISSPGDFESVSEIAKIIKDCIIASLARTIPKDIDAAWEAVKYAKRPRIHTFIATSDLHMKYKLKMSPEEVLERAVSMVKYAKKYCEDIEFSAEDATRSDPKFLVKLFEAVIDAGATVINIPDTVGYIIPDEYYKFIKEIKENVRNIHKVDISVHCHNDLGLAVANSLAAAKAGASQLECTINGIGERAGNAALEEIVMSLYTRKDYLDFECNIDTSKIIRTSNLLTSITGVPVQPNKAIIGANAFAHESGIHQHGVLNNRSTYEIMTPQSIGLNENKMVLGKHSGRHAFEKRLKSLGFHLTPEEFNQSFAKFKQLADKKKVIYDEDIEAIVSKHCFNTPEFYKLKNYVINIGNTISTTASICVTFNEKDIEEVALGDGPVQASFKAIEKIVGKDLNLEDYRIRAITKGKDAQGEAVVKLSYQGKTYTGKGLSTDVIESSITAYINAVNKIMLALSYDNKENTMNIP</sequence>
<dbReference type="CDD" id="cd07940">
    <property type="entry name" value="DRE_TIM_IPMS"/>
    <property type="match status" value="1"/>
</dbReference>
<evidence type="ECO:0000256" key="9">
    <source>
        <dbReference type="ARBA" id="ARBA00023211"/>
    </source>
</evidence>
<dbReference type="Pfam" id="PF08502">
    <property type="entry name" value="LeuA_dimer"/>
    <property type="match status" value="1"/>
</dbReference>
<dbReference type="EC" id="2.3.3.13" evidence="3 11"/>
<evidence type="ECO:0000256" key="3">
    <source>
        <dbReference type="ARBA" id="ARBA00012973"/>
    </source>
</evidence>
<dbReference type="RefSeq" id="WP_087678841.1">
    <property type="nucleotide sequence ID" value="NZ_FUWV01000008.1"/>
</dbReference>
<dbReference type="GO" id="GO:0005737">
    <property type="term" value="C:cytoplasm"/>
    <property type="evidence" value="ECO:0007669"/>
    <property type="project" value="UniProtKB-UniRule"/>
</dbReference>
<dbReference type="UniPathway" id="UPA00048">
    <property type="reaction ID" value="UER00070"/>
</dbReference>
<feature type="region of interest" description="Regulatory domain" evidence="11">
    <location>
        <begin position="391"/>
        <end position="514"/>
    </location>
</feature>
<comment type="subunit">
    <text evidence="11">Homodimer.</text>
</comment>
<dbReference type="OrthoDB" id="9804858at2"/>
<protein>
    <recommendedName>
        <fullName evidence="4 11">2-isopropylmalate synthase</fullName>
        <ecNumber evidence="3 11">2.3.3.13</ecNumber>
    </recommendedName>
    <alternativeName>
        <fullName evidence="11">Alpha-IPM synthase</fullName>
    </alternativeName>
    <alternativeName>
        <fullName evidence="11">Alpha-isopropylmalate synthase</fullName>
    </alternativeName>
</protein>
<evidence type="ECO:0000313" key="13">
    <source>
        <dbReference type="EMBL" id="SJZ69407.1"/>
    </source>
</evidence>
<evidence type="ECO:0000256" key="4">
    <source>
        <dbReference type="ARBA" id="ARBA00018198"/>
    </source>
</evidence>
<evidence type="ECO:0000256" key="5">
    <source>
        <dbReference type="ARBA" id="ARBA00022430"/>
    </source>
</evidence>
<dbReference type="Gene3D" id="3.30.160.270">
    <property type="match status" value="1"/>
</dbReference>
<dbReference type="InterPro" id="IPR050073">
    <property type="entry name" value="2-IPM_HCS-like"/>
</dbReference>
<dbReference type="SMART" id="SM00917">
    <property type="entry name" value="LeuA_dimer"/>
    <property type="match status" value="1"/>
</dbReference>
<dbReference type="InterPro" id="IPR054691">
    <property type="entry name" value="LeuA/HCS_post-cat"/>
</dbReference>
<evidence type="ECO:0000256" key="1">
    <source>
        <dbReference type="ARBA" id="ARBA00004689"/>
    </source>
</evidence>
<evidence type="ECO:0000259" key="12">
    <source>
        <dbReference type="PROSITE" id="PS50991"/>
    </source>
</evidence>
<dbReference type="HAMAP" id="MF_01025">
    <property type="entry name" value="LeuA_type1"/>
    <property type="match status" value="1"/>
</dbReference>
<dbReference type="FunFam" id="3.30.160.270:FF:000003">
    <property type="entry name" value="2-isopropylmalate synthase"/>
    <property type="match status" value="1"/>
</dbReference>
<feature type="binding site" evidence="11">
    <location>
        <position position="238"/>
    </location>
    <ligand>
        <name>Mn(2+)</name>
        <dbReference type="ChEBI" id="CHEBI:29035"/>
    </ligand>
</feature>
<comment type="pathway">
    <text evidence="1 11">Amino-acid biosynthesis; L-leucine biosynthesis; L-leucine from 3-methyl-2-oxobutanoate: step 1/4.</text>
</comment>
<dbReference type="SUPFAM" id="SSF51569">
    <property type="entry name" value="Aldolase"/>
    <property type="match status" value="1"/>
</dbReference>
<comment type="cofactor">
    <cofactor evidence="11">
        <name>Mn(2+)</name>
        <dbReference type="ChEBI" id="CHEBI:29035"/>
    </cofactor>
</comment>
<keyword evidence="7 11" id="KW-0808">Transferase</keyword>
<keyword evidence="5 11" id="KW-0432">Leucine biosynthesis</keyword>
<dbReference type="Gene3D" id="3.20.20.70">
    <property type="entry name" value="Aldolase class I"/>
    <property type="match status" value="1"/>
</dbReference>
<feature type="binding site" evidence="11">
    <location>
        <position position="204"/>
    </location>
    <ligand>
        <name>Mn(2+)</name>
        <dbReference type="ChEBI" id="CHEBI:29035"/>
    </ligand>
</feature>
<keyword evidence="10 11" id="KW-0100">Branched-chain amino acid biosynthesis</keyword>
<dbReference type="AlphaFoldDB" id="A0A1T4MRF3"/>
<proteinExistence type="inferred from homology"/>
<dbReference type="EMBL" id="FUWV01000008">
    <property type="protein sequence ID" value="SJZ69407.1"/>
    <property type="molecule type" value="Genomic_DNA"/>
</dbReference>
<dbReference type="PANTHER" id="PTHR10277">
    <property type="entry name" value="HOMOCITRATE SYNTHASE-RELATED"/>
    <property type="match status" value="1"/>
</dbReference>